<organism evidence="1 2">
    <name type="scientific">Panagrolaimus sp. PS1159</name>
    <dbReference type="NCBI Taxonomy" id="55785"/>
    <lineage>
        <taxon>Eukaryota</taxon>
        <taxon>Metazoa</taxon>
        <taxon>Ecdysozoa</taxon>
        <taxon>Nematoda</taxon>
        <taxon>Chromadorea</taxon>
        <taxon>Rhabditida</taxon>
        <taxon>Tylenchina</taxon>
        <taxon>Panagrolaimomorpha</taxon>
        <taxon>Panagrolaimoidea</taxon>
        <taxon>Panagrolaimidae</taxon>
        <taxon>Panagrolaimus</taxon>
    </lineage>
</organism>
<proteinExistence type="predicted"/>
<evidence type="ECO:0000313" key="2">
    <source>
        <dbReference type="WBParaSite" id="PS1159_v2.g22759.t1"/>
    </source>
</evidence>
<reference evidence="2" key="1">
    <citation type="submission" date="2022-11" db="UniProtKB">
        <authorList>
            <consortium name="WormBaseParasite"/>
        </authorList>
    </citation>
    <scope>IDENTIFICATION</scope>
</reference>
<accession>A0AC35G132</accession>
<dbReference type="WBParaSite" id="PS1159_v2.g22759.t1">
    <property type="protein sequence ID" value="PS1159_v2.g22759.t1"/>
    <property type="gene ID" value="PS1159_v2.g22759"/>
</dbReference>
<protein>
    <submittedName>
        <fullName evidence="2">Uncharacterized protein</fullName>
    </submittedName>
</protein>
<evidence type="ECO:0000313" key="1">
    <source>
        <dbReference type="Proteomes" id="UP000887580"/>
    </source>
</evidence>
<name>A0AC35G132_9BILA</name>
<sequence>MMFKKCFLILFCYFVFISALPSSKETTKQNDELESSNSVTASPHSTTKSVTHPPVANSPIIPQVVYHNQPMNTIIPRVKRSVIKFDHRKHHKNIYSIASGERGIRYIK</sequence>
<dbReference type="Proteomes" id="UP000887580">
    <property type="component" value="Unplaced"/>
</dbReference>